<keyword evidence="8" id="KW-1185">Reference proteome</keyword>
<proteinExistence type="predicted"/>
<dbReference type="Gene3D" id="3.20.20.450">
    <property type="entry name" value="EAL domain"/>
    <property type="match status" value="1"/>
</dbReference>
<dbReference type="PROSITE" id="PS50887">
    <property type="entry name" value="GGDEF"/>
    <property type="match status" value="1"/>
</dbReference>
<dbReference type="InterPro" id="IPR001789">
    <property type="entry name" value="Sig_transdc_resp-reg_receiver"/>
</dbReference>
<sequence length="709" mass="79370">MDSVAKILVVDDDAFNREILSNLLIEQGYDVLCRDSGDSALAVVTGYEPDLILLDIIMPGIDGFEVTRRLKSDDKWMHIPIVLQTALNDRKSCIKGLSLGAEDYITKPIDPLELTARISNLLRLKKVSDFLKYNNQVLTEFDNLTGLPNRSLFFRRLKRNLKNCLAKQQQLGLILLTSSDLDPVNRTHGSSMADLLLKGIAQRLQKISYANSFLSYIGNGLFTIIVEGNKQHIQQFSQLILLAFDKPLILLNQEIFVKGDLGIAMAPDDSTDAETLLRRAEIALNSVKQQALHQELFFVPAMDAQLAQAYSLEQDLHRAINHQEFILNYQPKVDLHDGSVSSAESLIRWLHPTLGLVSPAKFIPIAESSGLILPITRWVLNEACMQAMHWQLEFSRPIKVAVNISGTHFQSGDILSDVQQALSNSGLAPHLLELEITENIMMDDFNAVLTTLEQLSELGVLLSIDDFGTGYSSLKYLQHLPVNRIKIDQSFVKNIINNAGNAVITKSVIAMSHQFGFSVVAEGVETSDELNFLLQIGCDTIQGYYFSKPLPVEKFDCLLASNRSLTLSSTAAQTSNKTLLILCNNDDWVQSLSSVARSLHIKVLVAKTDKEAMQLLNVYDIQVLFMATNEHVNLWTNTITQIRQMYPHVMLLVMSERSEYDTLSALNHRGDILKFYLTPCDSEKVIRGVCDAFELNKMMGLNQMIKVVN</sequence>
<feature type="domain" description="EAL" evidence="5">
    <location>
        <begin position="309"/>
        <end position="563"/>
    </location>
</feature>
<feature type="domain" description="GGDEF" evidence="6">
    <location>
        <begin position="169"/>
        <end position="300"/>
    </location>
</feature>
<dbReference type="PROSITE" id="PS50110">
    <property type="entry name" value="RESPONSE_REGULATORY"/>
    <property type="match status" value="1"/>
</dbReference>
<dbReference type="GO" id="GO:0071111">
    <property type="term" value="F:cyclic-guanylate-specific phosphodiesterase activity"/>
    <property type="evidence" value="ECO:0007669"/>
    <property type="project" value="UniProtKB-EC"/>
</dbReference>
<dbReference type="InterPro" id="IPR043128">
    <property type="entry name" value="Rev_trsase/Diguanyl_cyclase"/>
</dbReference>
<dbReference type="SUPFAM" id="SSF141868">
    <property type="entry name" value="EAL domain-like"/>
    <property type="match status" value="1"/>
</dbReference>
<dbReference type="SUPFAM" id="SSF55073">
    <property type="entry name" value="Nucleotide cyclase"/>
    <property type="match status" value="1"/>
</dbReference>
<dbReference type="PANTHER" id="PTHR33121">
    <property type="entry name" value="CYCLIC DI-GMP PHOSPHODIESTERASE PDEF"/>
    <property type="match status" value="1"/>
</dbReference>
<feature type="modified residue" description="4-aspartylphosphate" evidence="3">
    <location>
        <position position="55"/>
    </location>
</feature>
<dbReference type="OrthoDB" id="9812358at2"/>
<evidence type="ECO:0000313" key="7">
    <source>
        <dbReference type="EMBL" id="AWB65033.1"/>
    </source>
</evidence>
<keyword evidence="2" id="KW-0973">c-di-GMP</keyword>
<evidence type="ECO:0000256" key="2">
    <source>
        <dbReference type="ARBA" id="ARBA00022636"/>
    </source>
</evidence>
<reference evidence="7 8" key="1">
    <citation type="submission" date="2018-01" db="EMBL/GenBank/DDBJ databases">
        <title>Genome sequence of a Cantenovulum-like bacteria.</title>
        <authorList>
            <person name="Tan W.R."/>
            <person name="Lau N.-S."/>
            <person name="Go F."/>
            <person name="Amirul A.-A.A."/>
        </authorList>
    </citation>
    <scope>NUCLEOTIDE SEQUENCE [LARGE SCALE GENOMIC DNA]</scope>
    <source>
        <strain evidence="7 8">CCB-QB4</strain>
    </source>
</reference>
<evidence type="ECO:0000259" key="4">
    <source>
        <dbReference type="PROSITE" id="PS50110"/>
    </source>
</evidence>
<dbReference type="FunFam" id="3.20.20.450:FF:000001">
    <property type="entry name" value="Cyclic di-GMP phosphodiesterase yahA"/>
    <property type="match status" value="1"/>
</dbReference>
<dbReference type="InterPro" id="IPR035919">
    <property type="entry name" value="EAL_sf"/>
</dbReference>
<dbReference type="CDD" id="cd01949">
    <property type="entry name" value="GGDEF"/>
    <property type="match status" value="1"/>
</dbReference>
<evidence type="ECO:0000259" key="5">
    <source>
        <dbReference type="PROSITE" id="PS50883"/>
    </source>
</evidence>
<dbReference type="RefSeq" id="WP_108601112.1">
    <property type="nucleotide sequence ID" value="NZ_CP026604.1"/>
</dbReference>
<dbReference type="Proteomes" id="UP000244441">
    <property type="component" value="Chromosome"/>
</dbReference>
<dbReference type="NCBIfam" id="TIGR00254">
    <property type="entry name" value="GGDEF"/>
    <property type="match status" value="1"/>
</dbReference>
<dbReference type="Pfam" id="PF00072">
    <property type="entry name" value="Response_reg"/>
    <property type="match status" value="1"/>
</dbReference>
<name>A0A2S0VLE7_9ALTE</name>
<evidence type="ECO:0000259" key="6">
    <source>
        <dbReference type="PROSITE" id="PS50887"/>
    </source>
</evidence>
<dbReference type="Pfam" id="PF00990">
    <property type="entry name" value="GGDEF"/>
    <property type="match status" value="1"/>
</dbReference>
<dbReference type="InterPro" id="IPR000160">
    <property type="entry name" value="GGDEF_dom"/>
</dbReference>
<feature type="domain" description="Response regulatory" evidence="4">
    <location>
        <begin position="6"/>
        <end position="122"/>
    </location>
</feature>
<evidence type="ECO:0000256" key="3">
    <source>
        <dbReference type="PROSITE-ProRule" id="PRU00169"/>
    </source>
</evidence>
<dbReference type="PROSITE" id="PS50883">
    <property type="entry name" value="EAL"/>
    <property type="match status" value="1"/>
</dbReference>
<dbReference type="CDD" id="cd01948">
    <property type="entry name" value="EAL"/>
    <property type="match status" value="1"/>
</dbReference>
<accession>A0A2S0VLE7</accession>
<protein>
    <recommendedName>
        <fullName evidence="1">cyclic-guanylate-specific phosphodiesterase</fullName>
        <ecNumber evidence="1">3.1.4.52</ecNumber>
    </recommendedName>
</protein>
<dbReference type="EC" id="3.1.4.52" evidence="1"/>
<dbReference type="SMART" id="SM00052">
    <property type="entry name" value="EAL"/>
    <property type="match status" value="1"/>
</dbReference>
<dbReference type="EMBL" id="CP026604">
    <property type="protein sequence ID" value="AWB65033.1"/>
    <property type="molecule type" value="Genomic_DNA"/>
</dbReference>
<dbReference type="Gene3D" id="3.40.50.2300">
    <property type="match status" value="2"/>
</dbReference>
<dbReference type="SMART" id="SM00267">
    <property type="entry name" value="GGDEF"/>
    <property type="match status" value="1"/>
</dbReference>
<dbReference type="KEGG" id="cate:C2869_00610"/>
<dbReference type="SMART" id="SM00448">
    <property type="entry name" value="REC"/>
    <property type="match status" value="1"/>
</dbReference>
<gene>
    <name evidence="7" type="ORF">C2869_00610</name>
</gene>
<dbReference type="InterPro" id="IPR011006">
    <property type="entry name" value="CheY-like_superfamily"/>
</dbReference>
<evidence type="ECO:0000256" key="1">
    <source>
        <dbReference type="ARBA" id="ARBA00012282"/>
    </source>
</evidence>
<evidence type="ECO:0000313" key="8">
    <source>
        <dbReference type="Proteomes" id="UP000244441"/>
    </source>
</evidence>
<dbReference type="Pfam" id="PF00563">
    <property type="entry name" value="EAL"/>
    <property type="match status" value="1"/>
</dbReference>
<dbReference type="InterPro" id="IPR029787">
    <property type="entry name" value="Nucleotide_cyclase"/>
</dbReference>
<dbReference type="GO" id="GO:0000160">
    <property type="term" value="P:phosphorelay signal transduction system"/>
    <property type="evidence" value="ECO:0007669"/>
    <property type="project" value="InterPro"/>
</dbReference>
<dbReference type="Gene3D" id="3.30.70.270">
    <property type="match status" value="1"/>
</dbReference>
<dbReference type="SUPFAM" id="SSF52172">
    <property type="entry name" value="CheY-like"/>
    <property type="match status" value="1"/>
</dbReference>
<dbReference type="AlphaFoldDB" id="A0A2S0VLE7"/>
<organism evidence="7 8">
    <name type="scientific">Saccharobesus litoralis</name>
    <dbReference type="NCBI Taxonomy" id="2172099"/>
    <lineage>
        <taxon>Bacteria</taxon>
        <taxon>Pseudomonadati</taxon>
        <taxon>Pseudomonadota</taxon>
        <taxon>Gammaproteobacteria</taxon>
        <taxon>Alteromonadales</taxon>
        <taxon>Alteromonadaceae</taxon>
        <taxon>Saccharobesus</taxon>
    </lineage>
</organism>
<dbReference type="InterPro" id="IPR001633">
    <property type="entry name" value="EAL_dom"/>
</dbReference>
<dbReference type="InterPro" id="IPR050706">
    <property type="entry name" value="Cyclic-di-GMP_PDE-like"/>
</dbReference>
<keyword evidence="3" id="KW-0597">Phosphoprotein</keyword>
<dbReference type="PANTHER" id="PTHR33121:SF71">
    <property type="entry name" value="OXYGEN SENSOR PROTEIN DOSP"/>
    <property type="match status" value="1"/>
</dbReference>